<feature type="compositionally biased region" description="Basic and acidic residues" evidence="1">
    <location>
        <begin position="278"/>
        <end position="304"/>
    </location>
</feature>
<evidence type="ECO:0000256" key="1">
    <source>
        <dbReference type="SAM" id="MobiDB-lite"/>
    </source>
</evidence>
<feature type="compositionally biased region" description="Basic and acidic residues" evidence="1">
    <location>
        <begin position="108"/>
        <end position="124"/>
    </location>
</feature>
<feature type="region of interest" description="Disordered" evidence="1">
    <location>
        <begin position="1"/>
        <end position="20"/>
    </location>
</feature>
<protein>
    <submittedName>
        <fullName evidence="2">Uncharacterized protein</fullName>
    </submittedName>
</protein>
<evidence type="ECO:0000313" key="2">
    <source>
        <dbReference type="EMBL" id="KAF2901746.1"/>
    </source>
</evidence>
<keyword evidence="3" id="KW-1185">Reference proteome</keyword>
<reference evidence="2" key="1">
    <citation type="submission" date="2019-08" db="EMBL/GenBank/DDBJ databases">
        <title>The genome of the North American firefly Photinus pyralis.</title>
        <authorList>
            <consortium name="Photinus pyralis genome working group"/>
            <person name="Fallon T.R."/>
            <person name="Sander Lower S.E."/>
            <person name="Weng J.-K."/>
        </authorList>
    </citation>
    <scope>NUCLEOTIDE SEQUENCE</scope>
    <source>
        <strain evidence="2">TRF0915ILg1</strain>
        <tissue evidence="2">Whole body</tissue>
    </source>
</reference>
<feature type="compositionally biased region" description="Polar residues" evidence="1">
    <location>
        <begin position="127"/>
        <end position="140"/>
    </location>
</feature>
<dbReference type="Proteomes" id="UP000801492">
    <property type="component" value="Unassembled WGS sequence"/>
</dbReference>
<name>A0A8K0DEB9_IGNLU</name>
<feature type="region of interest" description="Disordered" evidence="1">
    <location>
        <begin position="46"/>
        <end position="175"/>
    </location>
</feature>
<feature type="compositionally biased region" description="Polar residues" evidence="1">
    <location>
        <begin position="261"/>
        <end position="277"/>
    </location>
</feature>
<dbReference type="OrthoDB" id="6783216at2759"/>
<feature type="compositionally biased region" description="Polar residues" evidence="1">
    <location>
        <begin position="496"/>
        <end position="510"/>
    </location>
</feature>
<feature type="region of interest" description="Disordered" evidence="1">
    <location>
        <begin position="470"/>
        <end position="510"/>
    </location>
</feature>
<organism evidence="2 3">
    <name type="scientific">Ignelater luminosus</name>
    <name type="common">Cucubano</name>
    <name type="synonym">Pyrophorus luminosus</name>
    <dbReference type="NCBI Taxonomy" id="2038154"/>
    <lineage>
        <taxon>Eukaryota</taxon>
        <taxon>Metazoa</taxon>
        <taxon>Ecdysozoa</taxon>
        <taxon>Arthropoda</taxon>
        <taxon>Hexapoda</taxon>
        <taxon>Insecta</taxon>
        <taxon>Pterygota</taxon>
        <taxon>Neoptera</taxon>
        <taxon>Endopterygota</taxon>
        <taxon>Coleoptera</taxon>
        <taxon>Polyphaga</taxon>
        <taxon>Elateriformia</taxon>
        <taxon>Elateroidea</taxon>
        <taxon>Elateridae</taxon>
        <taxon>Agrypninae</taxon>
        <taxon>Pyrophorini</taxon>
        <taxon>Ignelater</taxon>
    </lineage>
</organism>
<gene>
    <name evidence="2" type="ORF">ILUMI_04443</name>
</gene>
<proteinExistence type="predicted"/>
<feature type="compositionally biased region" description="Basic and acidic residues" evidence="1">
    <location>
        <begin position="243"/>
        <end position="259"/>
    </location>
</feature>
<accession>A0A8K0DEB9</accession>
<dbReference type="EMBL" id="VTPC01001506">
    <property type="protein sequence ID" value="KAF2901746.1"/>
    <property type="molecule type" value="Genomic_DNA"/>
</dbReference>
<evidence type="ECO:0000313" key="3">
    <source>
        <dbReference type="Proteomes" id="UP000801492"/>
    </source>
</evidence>
<dbReference type="AlphaFoldDB" id="A0A8K0DEB9"/>
<sequence>MSNRRGSIRDYPEHLNPFNEGNEKFRFWKFGKVKRSGSFGETLRNTLTFKSFRGRKKDKQEAPPPSSSPELRRHDTINFHHRQTLPTSLSPIPSPARRTTTIALPRSRFSERVGKSLDSKDEIPNGHVSSSTPDIPSTNPFEEDEKVGELKPKRIRRRKRRAPLPPGMSREDGDAYLGVSSLHNLSKWSLTSVETDISTYSENEHDRLVLDDSINQEMSEIMNSITKEMEKLTDETNDTVTSKSDDHLSNDDVTDKDQPADSITDQDQSADPTTDKNQSADHVTDKDQPTDPRTEKPTEEEKICSDVPDIIASSTEIIQNEETNHTCNNDTPTSKDLDQAIDENSNLVSKELCENDEEKRTNLDNCDEKKEYIVSEMSEEMKLDEHTLDSEILYNTSLNHVASAEDLNFNERKTIYITDSNDNLNNSETAATEVSENIDVNLNQNGSPPTSPRCKTEMNIVLDNSKENIEEKQEIHQNGNEDNECKPIPKVRTHTPSKTDLLGNNTSEDL</sequence>
<feature type="region of interest" description="Disordered" evidence="1">
    <location>
        <begin position="231"/>
        <end position="308"/>
    </location>
</feature>
<comment type="caution">
    <text evidence="2">The sequence shown here is derived from an EMBL/GenBank/DDBJ whole genome shotgun (WGS) entry which is preliminary data.</text>
</comment>
<feature type="compositionally biased region" description="Basic residues" evidence="1">
    <location>
        <begin position="153"/>
        <end position="162"/>
    </location>
</feature>